<dbReference type="STRING" id="576117.SAMN04488138_11095"/>
<gene>
    <name evidence="1" type="ORF">SAMN04488138_11095</name>
</gene>
<dbReference type="RefSeq" id="WP_066605496.1">
    <property type="nucleotide sequence ID" value="NZ_FORY01000010.1"/>
</dbReference>
<accession>A0A1I3U6P3</accession>
<dbReference type="GeneID" id="98665901"/>
<protein>
    <submittedName>
        <fullName evidence="1">Uncharacterized protein</fullName>
    </submittedName>
</protein>
<evidence type="ECO:0000313" key="1">
    <source>
        <dbReference type="EMBL" id="SFJ78680.1"/>
    </source>
</evidence>
<sequence length="69" mass="7367">MAVFTVAHRMFKIVGTEEHGLAETGEMAALRICDSDSAAAREKPMPFDQNKAAVGIGMPSVSLSIKPTF</sequence>
<keyword evidence="2" id="KW-1185">Reference proteome</keyword>
<dbReference type="EMBL" id="FORY01000010">
    <property type="protein sequence ID" value="SFJ78680.1"/>
    <property type="molecule type" value="Genomic_DNA"/>
</dbReference>
<name>A0A1I3U6P3_9RHOB</name>
<reference evidence="1 2" key="1">
    <citation type="submission" date="2016-10" db="EMBL/GenBank/DDBJ databases">
        <authorList>
            <person name="de Groot N.N."/>
        </authorList>
    </citation>
    <scope>NUCLEOTIDE SEQUENCE [LARGE SCALE GENOMIC DNA]</scope>
    <source>
        <strain evidence="1 2">CGMCC 1.8891</strain>
    </source>
</reference>
<evidence type="ECO:0000313" key="2">
    <source>
        <dbReference type="Proteomes" id="UP000183299"/>
    </source>
</evidence>
<dbReference type="Proteomes" id="UP000183299">
    <property type="component" value="Unassembled WGS sequence"/>
</dbReference>
<dbReference type="AlphaFoldDB" id="A0A1I3U6P3"/>
<organism evidence="1 2">
    <name type="scientific">Celeribacter halophilus</name>
    <dbReference type="NCBI Taxonomy" id="576117"/>
    <lineage>
        <taxon>Bacteria</taxon>
        <taxon>Pseudomonadati</taxon>
        <taxon>Pseudomonadota</taxon>
        <taxon>Alphaproteobacteria</taxon>
        <taxon>Rhodobacterales</taxon>
        <taxon>Roseobacteraceae</taxon>
        <taxon>Celeribacter</taxon>
    </lineage>
</organism>
<proteinExistence type="predicted"/>